<accession>A0A5C6ZGJ3</accession>
<reference evidence="13 14" key="1">
    <citation type="submission" date="2019-08" db="EMBL/GenBank/DDBJ databases">
        <title>Genomes of Subsaximicrobium wynnwilliamsii strains.</title>
        <authorList>
            <person name="Bowman J.P."/>
        </authorList>
    </citation>
    <scope>NUCLEOTIDE SEQUENCE [LARGE SCALE GENOMIC DNA]</scope>
    <source>
        <strain evidence="13 14">2-80-2</strain>
    </source>
</reference>
<evidence type="ECO:0000256" key="8">
    <source>
        <dbReference type="ARBA" id="ARBA00038408"/>
    </source>
</evidence>
<dbReference type="GO" id="GO:0003755">
    <property type="term" value="F:peptidyl-prolyl cis-trans isomerase activity"/>
    <property type="evidence" value="ECO:0007669"/>
    <property type="project" value="UniProtKB-KW"/>
</dbReference>
<dbReference type="Proteomes" id="UP000321578">
    <property type="component" value="Unassembled WGS sequence"/>
</dbReference>
<keyword evidence="14" id="KW-1185">Reference proteome</keyword>
<keyword evidence="7" id="KW-0143">Chaperone</keyword>
<keyword evidence="6" id="KW-0472">Membrane</keyword>
<dbReference type="EMBL" id="VORO01000008">
    <property type="protein sequence ID" value="TXD89227.1"/>
    <property type="molecule type" value="Genomic_DNA"/>
</dbReference>
<proteinExistence type="inferred from homology"/>
<dbReference type="InterPro" id="IPR000297">
    <property type="entry name" value="PPIase_PpiC"/>
</dbReference>
<dbReference type="PROSITE" id="PS50198">
    <property type="entry name" value="PPIC_PPIASE_2"/>
    <property type="match status" value="1"/>
</dbReference>
<evidence type="ECO:0000256" key="4">
    <source>
        <dbReference type="ARBA" id="ARBA00022692"/>
    </source>
</evidence>
<evidence type="ECO:0000256" key="9">
    <source>
        <dbReference type="ARBA" id="ARBA00040743"/>
    </source>
</evidence>
<evidence type="ECO:0000256" key="3">
    <source>
        <dbReference type="ARBA" id="ARBA00022519"/>
    </source>
</evidence>
<dbReference type="Gene3D" id="3.10.50.40">
    <property type="match status" value="2"/>
</dbReference>
<keyword evidence="5" id="KW-1133">Transmembrane helix</keyword>
<evidence type="ECO:0000256" key="11">
    <source>
        <dbReference type="PROSITE-ProRule" id="PRU00278"/>
    </source>
</evidence>
<name>A0A5C6ZGJ3_9FLAO</name>
<dbReference type="InterPro" id="IPR046357">
    <property type="entry name" value="PPIase_dom_sf"/>
</dbReference>
<dbReference type="PANTHER" id="PTHR47529">
    <property type="entry name" value="PEPTIDYL-PROLYL CIS-TRANS ISOMERASE D"/>
    <property type="match status" value="1"/>
</dbReference>
<evidence type="ECO:0000256" key="6">
    <source>
        <dbReference type="ARBA" id="ARBA00023136"/>
    </source>
</evidence>
<keyword evidence="2" id="KW-1003">Cell membrane</keyword>
<evidence type="ECO:0000256" key="2">
    <source>
        <dbReference type="ARBA" id="ARBA00022475"/>
    </source>
</evidence>
<keyword evidence="4" id="KW-0812">Transmembrane</keyword>
<comment type="subcellular location">
    <subcellularLocation>
        <location evidence="1">Cell inner membrane</location>
        <topology evidence="1">Single-pass type II membrane protein</topology>
        <orientation evidence="1">Periplasmic side</orientation>
    </subcellularLocation>
</comment>
<feature type="domain" description="PpiC" evidence="12">
    <location>
        <begin position="358"/>
        <end position="465"/>
    </location>
</feature>
<dbReference type="AlphaFoldDB" id="A0A5C6ZGJ3"/>
<keyword evidence="11" id="KW-0697">Rotamase</keyword>
<organism evidence="13 14">
    <name type="scientific">Subsaximicrobium wynnwilliamsii</name>
    <dbReference type="NCBI Taxonomy" id="291179"/>
    <lineage>
        <taxon>Bacteria</taxon>
        <taxon>Pseudomonadati</taxon>
        <taxon>Bacteroidota</taxon>
        <taxon>Flavobacteriia</taxon>
        <taxon>Flavobacteriales</taxon>
        <taxon>Flavobacteriaceae</taxon>
        <taxon>Subsaximicrobium</taxon>
    </lineage>
</organism>
<comment type="similarity">
    <text evidence="8">Belongs to the PpiD chaperone family.</text>
</comment>
<evidence type="ECO:0000259" key="12">
    <source>
        <dbReference type="PROSITE" id="PS50198"/>
    </source>
</evidence>
<dbReference type="GO" id="GO:0005886">
    <property type="term" value="C:plasma membrane"/>
    <property type="evidence" value="ECO:0007669"/>
    <property type="project" value="UniProtKB-SubCell"/>
</dbReference>
<keyword evidence="3" id="KW-0997">Cell inner membrane</keyword>
<dbReference type="Pfam" id="PF13145">
    <property type="entry name" value="Rotamase_2"/>
    <property type="match status" value="1"/>
</dbReference>
<dbReference type="InterPro" id="IPR027304">
    <property type="entry name" value="Trigger_fact/SurA_dom_sf"/>
</dbReference>
<evidence type="ECO:0000256" key="10">
    <source>
        <dbReference type="ARBA" id="ARBA00042775"/>
    </source>
</evidence>
<gene>
    <name evidence="13" type="ORF">ESY86_09265</name>
</gene>
<evidence type="ECO:0000313" key="14">
    <source>
        <dbReference type="Proteomes" id="UP000321578"/>
    </source>
</evidence>
<evidence type="ECO:0000256" key="1">
    <source>
        <dbReference type="ARBA" id="ARBA00004382"/>
    </source>
</evidence>
<dbReference type="RefSeq" id="WP_147086310.1">
    <property type="nucleotide sequence ID" value="NZ_VORM01000008.1"/>
</dbReference>
<dbReference type="SUPFAM" id="SSF109998">
    <property type="entry name" value="Triger factor/SurA peptide-binding domain-like"/>
    <property type="match status" value="1"/>
</dbReference>
<comment type="caution">
    <text evidence="13">The sequence shown here is derived from an EMBL/GenBank/DDBJ whole genome shotgun (WGS) entry which is preliminary data.</text>
</comment>
<protein>
    <recommendedName>
        <fullName evidence="9">Periplasmic chaperone PpiD</fullName>
    </recommendedName>
    <alternativeName>
        <fullName evidence="10">Periplasmic folding chaperone</fullName>
    </alternativeName>
</protein>
<dbReference type="OrthoDB" id="9812372at2"/>
<sequence>MAVLNKIRQRSLFLILIIALALFSFVLTDLFRNSDALFGDSQDVVATVNGNKIDRNQFMGQVESLQQQMGPQATSTQVMNRVYDQEVRRAVMSTQFDELGMSVEEDEMRDLLKQNFTSYPEFQNEAGLFDENKLNEFVANLKAIAPEPSILGNFRITYNDWVNNETNIAIGAQERSYYNMVKAGVNATLNEAEIEHNLENSNRNLKYVQVPYSSINDSLVAVSKSDIKDYIEKNKKKYEVEASRDIAFVQFNEEPSLEDEKNLSSEFDMYSNGKVLFENGKNDTIQAFAKVEDSNIENYVNFTANSEEKYTDSFIKKSGLPDVVADTLYKLNVGDVYGPYKDDGMMKLTKIVAEKQMPDSAKVRHILIPFIGASSAGPDVTRSEAQAKATADSVLTVVKAYPSKFPELVTALSSDQGSVENGGEYDYHPSTQMVKPFSDFEFQNKTGDIDVVQTQFGFHVIEILGQKGESRAVKTATIAKKVEPSTETIDNVFTEASKFEMALQEADLQDAAKERDMAIKPVNGIKVLDENIPGLGSQRPIVRWAFEEGTSVGDYKRFSIPGGGYAVVQVTNKTKKGLMNPENASASALSEIRKGKKAKMIREKISGTTLEEVAKTPSAKTNTASAVNMKNPTLAGAGLEPKVVGVAFGLKEGETSGLIDGNSGVYVVSVLKIEPTSELENYQGVANRLSRTRANAAQSKVYNALKETAEIDDNRARFY</sequence>
<dbReference type="InterPro" id="IPR052029">
    <property type="entry name" value="PpiD_chaperone"/>
</dbReference>
<evidence type="ECO:0000256" key="5">
    <source>
        <dbReference type="ARBA" id="ARBA00022989"/>
    </source>
</evidence>
<dbReference type="Pfam" id="PF13616">
    <property type="entry name" value="Rotamase_3"/>
    <property type="match status" value="1"/>
</dbReference>
<dbReference type="PANTHER" id="PTHR47529:SF1">
    <property type="entry name" value="PERIPLASMIC CHAPERONE PPID"/>
    <property type="match status" value="1"/>
</dbReference>
<evidence type="ECO:0000256" key="7">
    <source>
        <dbReference type="ARBA" id="ARBA00023186"/>
    </source>
</evidence>
<keyword evidence="11 13" id="KW-0413">Isomerase</keyword>
<dbReference type="SUPFAM" id="SSF54534">
    <property type="entry name" value="FKBP-like"/>
    <property type="match status" value="1"/>
</dbReference>
<evidence type="ECO:0000313" key="13">
    <source>
        <dbReference type="EMBL" id="TXD89227.1"/>
    </source>
</evidence>
<dbReference type="Pfam" id="PF13623">
    <property type="entry name" value="SurA_N_2"/>
    <property type="match status" value="1"/>
</dbReference>